<reference evidence="6" key="1">
    <citation type="submission" date="2016-11" db="EMBL/GenBank/DDBJ databases">
        <authorList>
            <person name="Varghese N."/>
            <person name="Submissions S."/>
        </authorList>
    </citation>
    <scope>NUCLEOTIDE SEQUENCE [LARGE SCALE GENOMIC DNA]</scope>
    <source>
        <strain evidence="6">DSM 15449</strain>
    </source>
</reference>
<evidence type="ECO:0000259" key="4">
    <source>
        <dbReference type="Pfam" id="PF20696"/>
    </source>
</evidence>
<dbReference type="SUPFAM" id="SSF143968">
    <property type="entry name" value="UbiD C-terminal domain-like"/>
    <property type="match status" value="1"/>
</dbReference>
<dbReference type="RefSeq" id="WP_242947580.1">
    <property type="nucleotide sequence ID" value="NZ_FQXJ01000013.1"/>
</dbReference>
<dbReference type="InterPro" id="IPR049383">
    <property type="entry name" value="UbiD-like_N"/>
</dbReference>
<proteinExistence type="inferred from homology"/>
<evidence type="ECO:0000256" key="1">
    <source>
        <dbReference type="ARBA" id="ARBA00010021"/>
    </source>
</evidence>
<feature type="domain" description="3-octaprenyl-4-hydroxybenzoate carboxy-lyase-like N-terminal" evidence="3">
    <location>
        <begin position="20"/>
        <end position="91"/>
    </location>
</feature>
<protein>
    <submittedName>
        <fullName evidence="5">UbiD family decarboxylase</fullName>
    </submittedName>
</protein>
<feature type="domain" description="3-octaprenyl-4-hydroxybenzoate carboxy-lyase-like Rift-related" evidence="2">
    <location>
        <begin position="100"/>
        <end position="298"/>
    </location>
</feature>
<keyword evidence="6" id="KW-1185">Reference proteome</keyword>
<dbReference type="Pfam" id="PF01977">
    <property type="entry name" value="UbiD"/>
    <property type="match status" value="1"/>
</dbReference>
<dbReference type="Gene3D" id="3.40.1670.10">
    <property type="entry name" value="UbiD C-terminal domain-like"/>
    <property type="match status" value="1"/>
</dbReference>
<name>A0A1M5ZM26_9FIRM</name>
<dbReference type="GO" id="GO:0016831">
    <property type="term" value="F:carboxy-lyase activity"/>
    <property type="evidence" value="ECO:0007669"/>
    <property type="project" value="InterPro"/>
</dbReference>
<dbReference type="EMBL" id="FQXJ01000013">
    <property type="protein sequence ID" value="SHI25226.1"/>
    <property type="molecule type" value="Genomic_DNA"/>
</dbReference>
<dbReference type="AlphaFoldDB" id="A0A1M5ZM26"/>
<dbReference type="STRING" id="1121420.SAMN02746098_03391"/>
<evidence type="ECO:0000259" key="2">
    <source>
        <dbReference type="Pfam" id="PF01977"/>
    </source>
</evidence>
<feature type="domain" description="3-octaprenyl-4-hydroxybenzoate carboxy-lyase-like C-terminal" evidence="4">
    <location>
        <begin position="305"/>
        <end position="428"/>
    </location>
</feature>
<dbReference type="NCBIfam" id="TIGR00148">
    <property type="entry name" value="UbiD family decarboxylase"/>
    <property type="match status" value="1"/>
</dbReference>
<gene>
    <name evidence="5" type="ORF">SAMN02746098_03391</name>
</gene>
<dbReference type="Pfam" id="PF20696">
    <property type="entry name" value="UbiD_C"/>
    <property type="match status" value="1"/>
</dbReference>
<comment type="similarity">
    <text evidence="1">Belongs to the UbiD family.</text>
</comment>
<dbReference type="InterPro" id="IPR002830">
    <property type="entry name" value="UbiD"/>
</dbReference>
<organism evidence="5 6">
    <name type="scientific">Desulfosporosinus lacus DSM 15449</name>
    <dbReference type="NCBI Taxonomy" id="1121420"/>
    <lineage>
        <taxon>Bacteria</taxon>
        <taxon>Bacillati</taxon>
        <taxon>Bacillota</taxon>
        <taxon>Clostridia</taxon>
        <taxon>Eubacteriales</taxon>
        <taxon>Desulfitobacteriaceae</taxon>
        <taxon>Desulfosporosinus</taxon>
    </lineage>
</organism>
<dbReference type="GO" id="GO:0005737">
    <property type="term" value="C:cytoplasm"/>
    <property type="evidence" value="ECO:0007669"/>
    <property type="project" value="TreeGrafter"/>
</dbReference>
<evidence type="ECO:0000313" key="5">
    <source>
        <dbReference type="EMBL" id="SHI25226.1"/>
    </source>
</evidence>
<sequence length="458" mass="50991">MLEQDLRSFIERVKQQNPLEVVHVKKEIDPRYEISTLIMELEKARRYPLTIFENVKGHDISVVTNVLAPRERLALAMGVHPNDLAAEFSKRINQRIEPVEVDEAPFRENAFVGSEVDLYKLPILTHFPIDAGPYITAGLVIAKDPLTGADTAGYHRMQLKGKDKLGISLHSRQRLWEYFRRSEELGKSLEATIVLGIHPNISMGSMALIPYDLGKFAAMGGLFGAPLEVARCKTVDLMVPAYAEVVIEGEIVAGERESEGPFAEFTNYACYRSTENVFKVKGIQYRTKPLFQDITPGMSSEHITIVGVQREGDVLNALNRTLPNVKGVHAPISACGLFHCYISMKKIAEGQAQQAIFTAFSVDHNLKMVVVVDEDVDVFDERQVLWAMATRLQADRGVTIIPQHMGMGCTLDPSSDNLSRTAKMGIDATKPLEGFAPTVEMSAEVQQQIRRFMGTFGL</sequence>
<dbReference type="InterPro" id="IPR048304">
    <property type="entry name" value="UbiD_Rift_dom"/>
</dbReference>
<dbReference type="PANTHER" id="PTHR30108">
    <property type="entry name" value="3-OCTAPRENYL-4-HYDROXYBENZOATE CARBOXY-LYASE-RELATED"/>
    <property type="match status" value="1"/>
</dbReference>
<dbReference type="Proteomes" id="UP000183954">
    <property type="component" value="Unassembled WGS sequence"/>
</dbReference>
<accession>A0A1M5ZM26</accession>
<evidence type="ECO:0000259" key="3">
    <source>
        <dbReference type="Pfam" id="PF20695"/>
    </source>
</evidence>
<evidence type="ECO:0000313" key="6">
    <source>
        <dbReference type="Proteomes" id="UP000183954"/>
    </source>
</evidence>
<dbReference type="InterPro" id="IPR049381">
    <property type="entry name" value="UbiD-like_C"/>
</dbReference>
<dbReference type="Pfam" id="PF20695">
    <property type="entry name" value="UbiD_N"/>
    <property type="match status" value="1"/>
</dbReference>
<dbReference type="PANTHER" id="PTHR30108:SF21">
    <property type="entry name" value="4-HYDROXYBENZOATE DECARBOXYLASE"/>
    <property type="match status" value="1"/>
</dbReference>
<dbReference type="SUPFAM" id="SSF50475">
    <property type="entry name" value="FMN-binding split barrel"/>
    <property type="match status" value="1"/>
</dbReference>